<dbReference type="InterPro" id="IPR052337">
    <property type="entry name" value="SAT4-like"/>
</dbReference>
<evidence type="ECO:0000256" key="4">
    <source>
        <dbReference type="ARBA" id="ARBA00010031"/>
    </source>
</evidence>
<dbReference type="SMART" id="SM00747">
    <property type="entry name" value="CFEM"/>
    <property type="match status" value="1"/>
</dbReference>
<dbReference type="InterPro" id="IPR008427">
    <property type="entry name" value="Extracellular_membr_CFEM_dom"/>
</dbReference>
<evidence type="ECO:0000313" key="19">
    <source>
        <dbReference type="Proteomes" id="UP001283341"/>
    </source>
</evidence>
<evidence type="ECO:0000256" key="12">
    <source>
        <dbReference type="ARBA" id="ARBA00023288"/>
    </source>
</evidence>
<dbReference type="GO" id="GO:0005576">
    <property type="term" value="C:extracellular region"/>
    <property type="evidence" value="ECO:0007669"/>
    <property type="project" value="UniProtKB-SubCell"/>
</dbReference>
<dbReference type="AlphaFoldDB" id="A0AAE0M122"/>
<keyword evidence="19" id="KW-1185">Reference proteome</keyword>
<feature type="binding site" description="axial binding residue" evidence="14">
    <location>
        <position position="60"/>
    </location>
    <ligand>
        <name>heme</name>
        <dbReference type="ChEBI" id="CHEBI:30413"/>
    </ligand>
    <ligandPart>
        <name>Fe</name>
        <dbReference type="ChEBI" id="CHEBI:18248"/>
    </ligandPart>
</feature>
<evidence type="ECO:0000256" key="15">
    <source>
        <dbReference type="SAM" id="Phobius"/>
    </source>
</evidence>
<evidence type="ECO:0000313" key="18">
    <source>
        <dbReference type="EMBL" id="KAK3314209.1"/>
    </source>
</evidence>
<keyword evidence="6" id="KW-0336">GPI-anchor</keyword>
<feature type="disulfide bond" evidence="14">
    <location>
        <begin position="56"/>
        <end position="63"/>
    </location>
</feature>
<dbReference type="Proteomes" id="UP001283341">
    <property type="component" value="Unassembled WGS sequence"/>
</dbReference>
<keyword evidence="12" id="KW-0449">Lipoprotein</keyword>
<reference evidence="18" key="1">
    <citation type="journal article" date="2023" name="Mol. Phylogenet. Evol.">
        <title>Genome-scale phylogeny and comparative genomics of the fungal order Sordariales.</title>
        <authorList>
            <person name="Hensen N."/>
            <person name="Bonometti L."/>
            <person name="Westerberg I."/>
            <person name="Brannstrom I.O."/>
            <person name="Guillou S."/>
            <person name="Cros-Aarteil S."/>
            <person name="Calhoun S."/>
            <person name="Haridas S."/>
            <person name="Kuo A."/>
            <person name="Mondo S."/>
            <person name="Pangilinan J."/>
            <person name="Riley R."/>
            <person name="LaButti K."/>
            <person name="Andreopoulos B."/>
            <person name="Lipzen A."/>
            <person name="Chen C."/>
            <person name="Yan M."/>
            <person name="Daum C."/>
            <person name="Ng V."/>
            <person name="Clum A."/>
            <person name="Steindorff A."/>
            <person name="Ohm R.A."/>
            <person name="Martin F."/>
            <person name="Silar P."/>
            <person name="Natvig D.O."/>
            <person name="Lalanne C."/>
            <person name="Gautier V."/>
            <person name="Ament-Velasquez S.L."/>
            <person name="Kruys A."/>
            <person name="Hutchinson M.I."/>
            <person name="Powell A.J."/>
            <person name="Barry K."/>
            <person name="Miller A.N."/>
            <person name="Grigoriev I.V."/>
            <person name="Debuchy R."/>
            <person name="Gladieux P."/>
            <person name="Hiltunen Thoren M."/>
            <person name="Johannesson H."/>
        </authorList>
    </citation>
    <scope>NUCLEOTIDE SEQUENCE</scope>
    <source>
        <strain evidence="18">CBS 118394</strain>
    </source>
</reference>
<feature type="transmembrane region" description="Helical" evidence="15">
    <location>
        <begin position="141"/>
        <end position="159"/>
    </location>
</feature>
<keyword evidence="8 16" id="KW-0732">Signal</keyword>
<feature type="transmembrane region" description="Helical" evidence="15">
    <location>
        <begin position="303"/>
        <end position="324"/>
    </location>
</feature>
<evidence type="ECO:0000256" key="7">
    <source>
        <dbReference type="ARBA" id="ARBA00022692"/>
    </source>
</evidence>
<evidence type="ECO:0000256" key="1">
    <source>
        <dbReference type="ARBA" id="ARBA00004141"/>
    </source>
</evidence>
<dbReference type="EMBL" id="JAUEDM010000007">
    <property type="protein sequence ID" value="KAK3314209.1"/>
    <property type="molecule type" value="Genomic_DNA"/>
</dbReference>
<keyword evidence="14" id="KW-0408">Iron</keyword>
<proteinExistence type="inferred from homology"/>
<dbReference type="GO" id="GO:0046872">
    <property type="term" value="F:metal ion binding"/>
    <property type="evidence" value="ECO:0007669"/>
    <property type="project" value="UniProtKB-UniRule"/>
</dbReference>
<evidence type="ECO:0000256" key="16">
    <source>
        <dbReference type="SAM" id="SignalP"/>
    </source>
</evidence>
<reference evidence="18" key="2">
    <citation type="submission" date="2023-06" db="EMBL/GenBank/DDBJ databases">
        <authorList>
            <consortium name="Lawrence Berkeley National Laboratory"/>
            <person name="Haridas S."/>
            <person name="Hensen N."/>
            <person name="Bonometti L."/>
            <person name="Westerberg I."/>
            <person name="Brannstrom I.O."/>
            <person name="Guillou S."/>
            <person name="Cros-Aarteil S."/>
            <person name="Calhoun S."/>
            <person name="Kuo A."/>
            <person name="Mondo S."/>
            <person name="Pangilinan J."/>
            <person name="Riley R."/>
            <person name="Labutti K."/>
            <person name="Andreopoulos B."/>
            <person name="Lipzen A."/>
            <person name="Chen C."/>
            <person name="Yanf M."/>
            <person name="Daum C."/>
            <person name="Ng V."/>
            <person name="Clum A."/>
            <person name="Steindorff A."/>
            <person name="Ohm R."/>
            <person name="Martin F."/>
            <person name="Silar P."/>
            <person name="Natvig D."/>
            <person name="Lalanne C."/>
            <person name="Gautier V."/>
            <person name="Ament-Velasquez S.L."/>
            <person name="Kruys A."/>
            <person name="Hutchinson M.I."/>
            <person name="Powell A.J."/>
            <person name="Barry K."/>
            <person name="Miller A.N."/>
            <person name="Grigoriev I.V."/>
            <person name="Debuchy R."/>
            <person name="Gladieux P."/>
            <person name="Thoren M.H."/>
            <person name="Johannesson H."/>
        </authorList>
    </citation>
    <scope>NUCLEOTIDE SEQUENCE</scope>
    <source>
        <strain evidence="18">CBS 118394</strain>
    </source>
</reference>
<comment type="similarity">
    <text evidence="13">Belongs to the SAT4 family.</text>
</comment>
<evidence type="ECO:0000256" key="14">
    <source>
        <dbReference type="PROSITE-ProRule" id="PRU01356"/>
    </source>
</evidence>
<evidence type="ECO:0000256" key="3">
    <source>
        <dbReference type="ARBA" id="ARBA00004613"/>
    </source>
</evidence>
<sequence length="442" mass="48900">MGFMGNTRAIGPCILLLLLNVAITANAGSISLGDAILALPACSLDCLNTAIPTSGCSPVDVSCICSNEPLNTNLTACITAACTVREQLTAKNITSHLCGVRVDTDDEIVPVFAAFLSFTLFAVTLRVAARVLTKAYFWWDDFCNLFALAGCIIFAALNIKSVDFGYGKDTWFVPFDHITEVLKIFFVDMLLYTLTRFFVRASIILFYLRVFPSNPDHKMRRILVWTMVANFIYNLAFFIAVIFQCDPISHFWTQWEGLDDGHCGNVNVLAWVAAATGIVFDVWLLALPFPQLIALNLHWKKKVMGAVMFGVGACVMIISLIRLKSLNEFTRAVNPTKDIVQVCLWSGIEIDVGVICPCLPSLRLLLRRILPRVMGTTNGRYELDPRSNVQASRKSYAHIVKTTSIGVEFSTDDDRSRHGGGESVTSVNVIGDSDEERLHVKH</sequence>
<feature type="disulfide bond" evidence="14">
    <location>
        <begin position="46"/>
        <end position="77"/>
    </location>
</feature>
<evidence type="ECO:0000256" key="13">
    <source>
        <dbReference type="ARBA" id="ARBA00038359"/>
    </source>
</evidence>
<dbReference type="PANTHER" id="PTHR33048">
    <property type="entry name" value="PTH11-LIKE INTEGRAL MEMBRANE PROTEIN (AFU_ORTHOLOGUE AFUA_5G11245)"/>
    <property type="match status" value="1"/>
</dbReference>
<accession>A0AAE0M122</accession>
<dbReference type="Pfam" id="PF05730">
    <property type="entry name" value="CFEM"/>
    <property type="match status" value="1"/>
</dbReference>
<feature type="transmembrane region" description="Helical" evidence="15">
    <location>
        <begin position="189"/>
        <end position="210"/>
    </location>
</feature>
<evidence type="ECO:0000256" key="10">
    <source>
        <dbReference type="ARBA" id="ARBA00023136"/>
    </source>
</evidence>
<feature type="transmembrane region" description="Helical" evidence="15">
    <location>
        <begin position="108"/>
        <end position="129"/>
    </location>
</feature>
<evidence type="ECO:0000259" key="17">
    <source>
        <dbReference type="PROSITE" id="PS52012"/>
    </source>
</evidence>
<keyword evidence="10 15" id="KW-0472">Membrane</keyword>
<evidence type="ECO:0000256" key="5">
    <source>
        <dbReference type="ARBA" id="ARBA00022525"/>
    </source>
</evidence>
<feature type="disulfide bond" evidence="14">
    <location>
        <begin position="65"/>
        <end position="98"/>
    </location>
</feature>
<dbReference type="PANTHER" id="PTHR33048:SF143">
    <property type="entry name" value="EXTRACELLULAR MEMBRANE PROTEIN CFEM DOMAIN-CONTAINING PROTEIN-RELATED"/>
    <property type="match status" value="1"/>
</dbReference>
<dbReference type="GO" id="GO:0098552">
    <property type="term" value="C:side of membrane"/>
    <property type="evidence" value="ECO:0007669"/>
    <property type="project" value="UniProtKB-KW"/>
</dbReference>
<evidence type="ECO:0000256" key="2">
    <source>
        <dbReference type="ARBA" id="ARBA00004589"/>
    </source>
</evidence>
<evidence type="ECO:0000256" key="11">
    <source>
        <dbReference type="ARBA" id="ARBA00023157"/>
    </source>
</evidence>
<dbReference type="InterPro" id="IPR049326">
    <property type="entry name" value="Rhodopsin_dom_fungi"/>
</dbReference>
<dbReference type="PROSITE" id="PS52012">
    <property type="entry name" value="CFEM"/>
    <property type="match status" value="1"/>
</dbReference>
<keyword evidence="7 15" id="KW-0812">Transmembrane</keyword>
<feature type="disulfide bond" evidence="14">
    <location>
        <begin position="42"/>
        <end position="82"/>
    </location>
</feature>
<comment type="similarity">
    <text evidence="4">Belongs to the RBT5 family.</text>
</comment>
<evidence type="ECO:0000256" key="6">
    <source>
        <dbReference type="ARBA" id="ARBA00022622"/>
    </source>
</evidence>
<keyword evidence="5" id="KW-0964">Secreted</keyword>
<gene>
    <name evidence="18" type="ORF">B0H66DRAFT_373906</name>
</gene>
<keyword evidence="6" id="KW-0325">Glycoprotein</keyword>
<name>A0AAE0M122_9PEZI</name>
<evidence type="ECO:0000256" key="9">
    <source>
        <dbReference type="ARBA" id="ARBA00022989"/>
    </source>
</evidence>
<keyword evidence="9 15" id="KW-1133">Transmembrane helix</keyword>
<keyword evidence="11 14" id="KW-1015">Disulfide bond</keyword>
<feature type="signal peptide" evidence="16">
    <location>
        <begin position="1"/>
        <end position="27"/>
    </location>
</feature>
<dbReference type="Pfam" id="PF20684">
    <property type="entry name" value="Fung_rhodopsin"/>
    <property type="match status" value="1"/>
</dbReference>
<evidence type="ECO:0000256" key="8">
    <source>
        <dbReference type="ARBA" id="ARBA00022729"/>
    </source>
</evidence>
<keyword evidence="14" id="KW-0349">Heme</keyword>
<comment type="subcellular location">
    <subcellularLocation>
        <location evidence="2">Membrane</location>
        <topology evidence="2">Lipid-anchor</topology>
        <topology evidence="2">GPI-anchor</topology>
    </subcellularLocation>
    <subcellularLocation>
        <location evidence="1">Membrane</location>
        <topology evidence="1">Multi-pass membrane protein</topology>
    </subcellularLocation>
    <subcellularLocation>
        <location evidence="3">Secreted</location>
    </subcellularLocation>
</comment>
<feature type="domain" description="CFEM" evidence="17">
    <location>
        <begin position="15"/>
        <end position="124"/>
    </location>
</feature>
<feature type="transmembrane region" description="Helical" evidence="15">
    <location>
        <begin position="222"/>
        <end position="243"/>
    </location>
</feature>
<keyword evidence="14" id="KW-0479">Metal-binding</keyword>
<comment type="caution">
    <text evidence="18">The sequence shown here is derived from an EMBL/GenBank/DDBJ whole genome shotgun (WGS) entry which is preliminary data.</text>
</comment>
<organism evidence="18 19">
    <name type="scientific">Apodospora peruviana</name>
    <dbReference type="NCBI Taxonomy" id="516989"/>
    <lineage>
        <taxon>Eukaryota</taxon>
        <taxon>Fungi</taxon>
        <taxon>Dikarya</taxon>
        <taxon>Ascomycota</taxon>
        <taxon>Pezizomycotina</taxon>
        <taxon>Sordariomycetes</taxon>
        <taxon>Sordariomycetidae</taxon>
        <taxon>Sordariales</taxon>
        <taxon>Lasiosphaeriaceae</taxon>
        <taxon>Apodospora</taxon>
    </lineage>
</organism>
<protein>
    <submittedName>
        <fullName evidence="18">CFEM domain-containing protein</fullName>
    </submittedName>
</protein>
<feature type="chain" id="PRO_5041902588" evidence="16">
    <location>
        <begin position="28"/>
        <end position="442"/>
    </location>
</feature>
<feature type="transmembrane region" description="Helical" evidence="15">
    <location>
        <begin position="268"/>
        <end position="291"/>
    </location>
</feature>